<organism evidence="3 4">
    <name type="scientific">Dietzia timorensis</name>
    <dbReference type="NCBI Taxonomy" id="499555"/>
    <lineage>
        <taxon>Bacteria</taxon>
        <taxon>Bacillati</taxon>
        <taxon>Actinomycetota</taxon>
        <taxon>Actinomycetes</taxon>
        <taxon>Mycobacteriales</taxon>
        <taxon>Dietziaceae</taxon>
        <taxon>Dietzia</taxon>
    </lineage>
</organism>
<proteinExistence type="predicted"/>
<evidence type="ECO:0000313" key="3">
    <source>
        <dbReference type="EMBL" id="ANI92061.1"/>
    </source>
</evidence>
<keyword evidence="4" id="KW-1185">Reference proteome</keyword>
<dbReference type="InterPro" id="IPR049449">
    <property type="entry name" value="TesB_ACOT8-like_N"/>
</dbReference>
<feature type="domain" description="Acyl-CoA thioesterase-like C-terminal" evidence="2">
    <location>
        <begin position="140"/>
        <end position="255"/>
    </location>
</feature>
<evidence type="ECO:0000259" key="2">
    <source>
        <dbReference type="Pfam" id="PF20789"/>
    </source>
</evidence>
<feature type="domain" description="Acyl-CoA thioesterase-like N-terminal HotDog" evidence="1">
    <location>
        <begin position="23"/>
        <end position="104"/>
    </location>
</feature>
<evidence type="ECO:0008006" key="5">
    <source>
        <dbReference type="Google" id="ProtNLM"/>
    </source>
</evidence>
<dbReference type="KEGG" id="dtm:BJL86_1277"/>
<dbReference type="InterPro" id="IPR049450">
    <property type="entry name" value="ACOT8-like_C"/>
</dbReference>
<gene>
    <name evidence="3" type="ORF">BJL86_1277</name>
</gene>
<dbReference type="Pfam" id="PF20789">
    <property type="entry name" value="4HBT_3C"/>
    <property type="match status" value="1"/>
</dbReference>
<dbReference type="InterPro" id="IPR042171">
    <property type="entry name" value="Acyl-CoA_hotdog"/>
</dbReference>
<dbReference type="InterPro" id="IPR029069">
    <property type="entry name" value="HotDog_dom_sf"/>
</dbReference>
<name>A0A173LKR5_9ACTN</name>
<dbReference type="Gene3D" id="2.40.160.210">
    <property type="entry name" value="Acyl-CoA thioesterase, double hotdog domain"/>
    <property type="match status" value="1"/>
</dbReference>
<evidence type="ECO:0000259" key="1">
    <source>
        <dbReference type="Pfam" id="PF13622"/>
    </source>
</evidence>
<evidence type="ECO:0000313" key="4">
    <source>
        <dbReference type="Proteomes" id="UP000186104"/>
    </source>
</evidence>
<reference evidence="3 4" key="1">
    <citation type="submission" date="2016-06" db="EMBL/GenBank/DDBJ databases">
        <title>Complete genome sequence of a saline-alkali tolerant type strain Dietzia timorensis ID05-A0528T.</title>
        <authorList>
            <person name="Wu X."/>
        </authorList>
    </citation>
    <scope>NUCLEOTIDE SEQUENCE [LARGE SCALE GENOMIC DNA]</scope>
    <source>
        <strain evidence="3 4">ID05-A0528</strain>
    </source>
</reference>
<dbReference type="Pfam" id="PF13622">
    <property type="entry name" value="4HBT_3"/>
    <property type="match status" value="1"/>
</dbReference>
<sequence length="258" mass="28289">MFMHYFTQIDDDVYEPTERVGGAWNPEEQHVCPLLGLLAQRVERDRDARRDDGLVVARLSYDILGTLRMQPIQLRTTVLRPGRSIELVEVVASQDGRDGVALRAWLMQPQDSAGVKGQAFDPMPAVDEMDGFDMTGIWGGGFIASIEARRALHGAGSAQVWARSDTLLVEGEEQSGLAAFAGMLDLANGIAVRAEPQEVLYPNIDLTAHLFRQPEGDWVGYDTRVSFGGEGVGLTETVLHDMRGPVGTSSQILTVRPR</sequence>
<dbReference type="STRING" id="499555.BJL86_1277"/>
<dbReference type="AlphaFoldDB" id="A0A173LKR5"/>
<dbReference type="SUPFAM" id="SSF54637">
    <property type="entry name" value="Thioesterase/thiol ester dehydrase-isomerase"/>
    <property type="match status" value="1"/>
</dbReference>
<dbReference type="EMBL" id="CP015961">
    <property type="protein sequence ID" value="ANI92061.1"/>
    <property type="molecule type" value="Genomic_DNA"/>
</dbReference>
<protein>
    <recommendedName>
        <fullName evidence="5">Thioesterase domain-containing protein</fullName>
    </recommendedName>
</protein>
<accession>A0A173LKR5</accession>
<dbReference type="Proteomes" id="UP000186104">
    <property type="component" value="Chromosome"/>
</dbReference>